<keyword evidence="1" id="KW-0808">Transferase</keyword>
<evidence type="ECO:0000313" key="2">
    <source>
        <dbReference type="Proteomes" id="UP000282378"/>
    </source>
</evidence>
<dbReference type="EMBL" id="RBNL01000468">
    <property type="protein sequence ID" value="RMM01700.1"/>
    <property type="molecule type" value="Genomic_DNA"/>
</dbReference>
<name>A0A3M3AMI0_PSEYM</name>
<feature type="non-terminal residue" evidence="1">
    <location>
        <position position="48"/>
    </location>
</feature>
<sequence>MPINPEQTRLMTCPAQARNVVLVKAINEECQRDRISHRCTRAPHQTIA</sequence>
<comment type="caution">
    <text evidence="1">The sequence shown here is derived from an EMBL/GenBank/DDBJ whole genome shotgun (WGS) entry which is preliminary data.</text>
</comment>
<keyword evidence="1" id="KW-0032">Aminotransferase</keyword>
<organism evidence="1 2">
    <name type="scientific">Pseudomonas syringae pv. maculicola</name>
    <dbReference type="NCBI Taxonomy" id="59511"/>
    <lineage>
        <taxon>Bacteria</taxon>
        <taxon>Pseudomonadati</taxon>
        <taxon>Pseudomonadota</taxon>
        <taxon>Gammaproteobacteria</taxon>
        <taxon>Pseudomonadales</taxon>
        <taxon>Pseudomonadaceae</taxon>
        <taxon>Pseudomonas</taxon>
    </lineage>
</organism>
<reference evidence="1 2" key="1">
    <citation type="submission" date="2018-08" db="EMBL/GenBank/DDBJ databases">
        <title>Recombination of ecologically and evolutionarily significant loci maintains genetic cohesion in the Pseudomonas syringae species complex.</title>
        <authorList>
            <person name="Dillon M."/>
            <person name="Thakur S."/>
            <person name="Almeida R.N.D."/>
            <person name="Weir B.S."/>
            <person name="Guttman D.S."/>
        </authorList>
    </citation>
    <scope>NUCLEOTIDE SEQUENCE [LARGE SCALE GENOMIC DNA]</scope>
    <source>
        <strain evidence="1 2">88_10</strain>
    </source>
</reference>
<proteinExistence type="predicted"/>
<dbReference type="AlphaFoldDB" id="A0A3M3AMI0"/>
<dbReference type="GO" id="GO:0008483">
    <property type="term" value="F:transaminase activity"/>
    <property type="evidence" value="ECO:0007669"/>
    <property type="project" value="UniProtKB-KW"/>
</dbReference>
<dbReference type="Proteomes" id="UP000282378">
    <property type="component" value="Unassembled WGS sequence"/>
</dbReference>
<evidence type="ECO:0000313" key="1">
    <source>
        <dbReference type="EMBL" id="RMM01700.1"/>
    </source>
</evidence>
<gene>
    <name evidence="1" type="ORF">APX70_02326</name>
</gene>
<protein>
    <submittedName>
        <fullName evidence="1">Aspartate aminotransferase</fullName>
    </submittedName>
</protein>
<accession>A0A3M3AMI0</accession>